<feature type="compositionally biased region" description="Low complexity" evidence="1">
    <location>
        <begin position="98"/>
        <end position="111"/>
    </location>
</feature>
<dbReference type="RefSeq" id="WP_132461754.1">
    <property type="nucleotide sequence ID" value="NZ_SLXP01000004.1"/>
</dbReference>
<feature type="region of interest" description="Disordered" evidence="1">
    <location>
        <begin position="92"/>
        <end position="111"/>
    </location>
</feature>
<dbReference type="Proteomes" id="UP000294835">
    <property type="component" value="Unassembled WGS sequence"/>
</dbReference>
<evidence type="ECO:0000256" key="1">
    <source>
        <dbReference type="SAM" id="MobiDB-lite"/>
    </source>
</evidence>
<comment type="caution">
    <text evidence="2">The sequence shown here is derived from an EMBL/GenBank/DDBJ whole genome shotgun (WGS) entry which is preliminary data.</text>
</comment>
<gene>
    <name evidence="2" type="ORF">EV662_104166</name>
</gene>
<proteinExistence type="predicted"/>
<evidence type="ECO:0000313" key="2">
    <source>
        <dbReference type="EMBL" id="TCP41822.1"/>
    </source>
</evidence>
<name>A0A4R2PZU0_9RHOB</name>
<protein>
    <submittedName>
        <fullName evidence="2">Uncharacterized protein</fullName>
    </submittedName>
</protein>
<evidence type="ECO:0000313" key="3">
    <source>
        <dbReference type="Proteomes" id="UP000294835"/>
    </source>
</evidence>
<reference evidence="2 3" key="1">
    <citation type="submission" date="2019-03" db="EMBL/GenBank/DDBJ databases">
        <title>Genomic Encyclopedia of Type Strains, Phase IV (KMG-IV): sequencing the most valuable type-strain genomes for metagenomic binning, comparative biology and taxonomic classification.</title>
        <authorList>
            <person name="Goeker M."/>
        </authorList>
    </citation>
    <scope>NUCLEOTIDE SEQUENCE [LARGE SCALE GENOMIC DNA]</scope>
    <source>
        <strain evidence="2 3">DSM 18063</strain>
    </source>
</reference>
<sequence>MPDRRLMAIVTGLMLIMGGLGGARAAEPTLEQLRTIDQLLTRNDTRALLSFLLDNPDLLSGDDELAVELRRFATEISGGRLRADYVPAPRYDGQPQVSSSAASAAAFPGIY</sequence>
<keyword evidence="3" id="KW-1185">Reference proteome</keyword>
<dbReference type="AlphaFoldDB" id="A0A4R2PZU0"/>
<dbReference type="OrthoDB" id="7868851at2"/>
<accession>A0A4R2PZU0</accession>
<organism evidence="2 3">
    <name type="scientific">Rhodovulum marinum</name>
    <dbReference type="NCBI Taxonomy" id="320662"/>
    <lineage>
        <taxon>Bacteria</taxon>
        <taxon>Pseudomonadati</taxon>
        <taxon>Pseudomonadota</taxon>
        <taxon>Alphaproteobacteria</taxon>
        <taxon>Rhodobacterales</taxon>
        <taxon>Paracoccaceae</taxon>
        <taxon>Rhodovulum</taxon>
    </lineage>
</organism>
<dbReference type="EMBL" id="SLXP01000004">
    <property type="protein sequence ID" value="TCP41822.1"/>
    <property type="molecule type" value="Genomic_DNA"/>
</dbReference>